<dbReference type="PROSITE" id="PS00301">
    <property type="entry name" value="G_TR_1"/>
    <property type="match status" value="1"/>
</dbReference>
<evidence type="ECO:0000313" key="5">
    <source>
        <dbReference type="Proteomes" id="UP001195903"/>
    </source>
</evidence>
<accession>A0ABS5V868</accession>
<reference evidence="4 5" key="1">
    <citation type="submission" date="2021-05" db="EMBL/GenBank/DDBJ databases">
        <title>Shewanella sp. JM162201.</title>
        <authorList>
            <person name="Xu S."/>
            <person name="Li A."/>
        </authorList>
    </citation>
    <scope>NUCLEOTIDE SEQUENCE [LARGE SCALE GENOMIC DNA]</scope>
    <source>
        <strain evidence="4 5">JM162201</strain>
    </source>
</reference>
<dbReference type="InterPro" id="IPR005225">
    <property type="entry name" value="Small_GTP-bd"/>
</dbReference>
<proteinExistence type="predicted"/>
<evidence type="ECO:0000256" key="2">
    <source>
        <dbReference type="ARBA" id="ARBA00023134"/>
    </source>
</evidence>
<dbReference type="NCBIfam" id="TIGR00231">
    <property type="entry name" value="small_GTP"/>
    <property type="match status" value="1"/>
</dbReference>
<protein>
    <submittedName>
        <fullName evidence="4">GTP-binding protein</fullName>
    </submittedName>
</protein>
<feature type="domain" description="Tr-type G" evidence="3">
    <location>
        <begin position="10"/>
        <end position="139"/>
    </location>
</feature>
<evidence type="ECO:0000313" key="4">
    <source>
        <dbReference type="EMBL" id="MBT1446643.1"/>
    </source>
</evidence>
<gene>
    <name evidence="4" type="ORF">KJI95_19280</name>
</gene>
<dbReference type="EMBL" id="JAHEPS010000019">
    <property type="protein sequence ID" value="MBT1446643.1"/>
    <property type="molecule type" value="Genomic_DNA"/>
</dbReference>
<evidence type="ECO:0000259" key="3">
    <source>
        <dbReference type="PROSITE" id="PS51722"/>
    </source>
</evidence>
<dbReference type="Gene3D" id="3.40.50.300">
    <property type="entry name" value="P-loop containing nucleotide triphosphate hydrolases"/>
    <property type="match status" value="1"/>
</dbReference>
<name>A0ABS5V868_9GAMM</name>
<evidence type="ECO:0000256" key="1">
    <source>
        <dbReference type="ARBA" id="ARBA00022741"/>
    </source>
</evidence>
<dbReference type="SUPFAM" id="SSF52540">
    <property type="entry name" value="P-loop containing nucleoside triphosphate hydrolases"/>
    <property type="match status" value="1"/>
</dbReference>
<dbReference type="PROSITE" id="PS51722">
    <property type="entry name" value="G_TR_2"/>
    <property type="match status" value="1"/>
</dbReference>
<feature type="non-terminal residue" evidence="4">
    <location>
        <position position="139"/>
    </location>
</feature>
<dbReference type="InterPro" id="IPR000795">
    <property type="entry name" value="T_Tr_GTP-bd_dom"/>
</dbReference>
<keyword evidence="5" id="KW-1185">Reference proteome</keyword>
<dbReference type="PANTHER" id="PTHR43721">
    <property type="entry name" value="ELONGATION FACTOR TU-RELATED"/>
    <property type="match status" value="1"/>
</dbReference>
<keyword evidence="2" id="KW-0342">GTP-binding</keyword>
<dbReference type="InterPro" id="IPR027417">
    <property type="entry name" value="P-loop_NTPase"/>
</dbReference>
<dbReference type="InterPro" id="IPR031157">
    <property type="entry name" value="G_TR_CS"/>
</dbReference>
<dbReference type="RefSeq" id="WP_214508829.1">
    <property type="nucleotide sequence ID" value="NZ_JAHEPS010000019.1"/>
</dbReference>
<dbReference type="Pfam" id="PF00009">
    <property type="entry name" value="GTP_EFTU"/>
    <property type="match status" value="1"/>
</dbReference>
<comment type="caution">
    <text evidence="4">The sequence shown here is derived from an EMBL/GenBank/DDBJ whole genome shotgun (WGS) entry which is preliminary data.</text>
</comment>
<dbReference type="InterPro" id="IPR050055">
    <property type="entry name" value="EF-Tu_GTPase"/>
</dbReference>
<keyword evidence="1" id="KW-0547">Nucleotide-binding</keyword>
<dbReference type="Proteomes" id="UP001195903">
    <property type="component" value="Unassembled WGS sequence"/>
</dbReference>
<dbReference type="PRINTS" id="PR00315">
    <property type="entry name" value="ELONGATNFCT"/>
</dbReference>
<dbReference type="PANTHER" id="PTHR43721:SF22">
    <property type="entry name" value="ELONGATION FACTOR TU, MITOCHONDRIAL"/>
    <property type="match status" value="1"/>
</dbReference>
<organism evidence="4 5">
    <name type="scientific">Shewanella jiangmenensis</name>
    <dbReference type="NCBI Taxonomy" id="2837387"/>
    <lineage>
        <taxon>Bacteria</taxon>
        <taxon>Pseudomonadati</taxon>
        <taxon>Pseudomonadota</taxon>
        <taxon>Gammaproteobacteria</taxon>
        <taxon>Alteromonadales</taxon>
        <taxon>Shewanellaceae</taxon>
        <taxon>Shewanella</taxon>
    </lineage>
</organism>
<sequence>MAKAKFERTKPHVNVGTIGHVDHGKTTLTAAISHVLSKHFGGEAKDFSQIDNAPEERERGITINTSHIEYDTDARHYAHVDCPGHADYVKNMITGAAQMDGAILVVAATDGPMPQTREHILLSRQVGVPFIIVFMNKCD</sequence>